<feature type="compositionally biased region" description="Basic residues" evidence="2">
    <location>
        <begin position="1397"/>
        <end position="1407"/>
    </location>
</feature>
<organism evidence="3 4">
    <name type="scientific">Zymoseptoria tritici ST99CH_1E4</name>
    <dbReference type="NCBI Taxonomy" id="1276532"/>
    <lineage>
        <taxon>Eukaryota</taxon>
        <taxon>Fungi</taxon>
        <taxon>Dikarya</taxon>
        <taxon>Ascomycota</taxon>
        <taxon>Pezizomycotina</taxon>
        <taxon>Dothideomycetes</taxon>
        <taxon>Dothideomycetidae</taxon>
        <taxon>Mycosphaerellales</taxon>
        <taxon>Mycosphaerellaceae</taxon>
        <taxon>Zymoseptoria</taxon>
    </lineage>
</organism>
<feature type="region of interest" description="Disordered" evidence="2">
    <location>
        <begin position="203"/>
        <end position="608"/>
    </location>
</feature>
<feature type="region of interest" description="Disordered" evidence="2">
    <location>
        <begin position="1054"/>
        <end position="1085"/>
    </location>
</feature>
<feature type="compositionally biased region" description="Polar residues" evidence="2">
    <location>
        <begin position="1061"/>
        <end position="1073"/>
    </location>
</feature>
<feature type="compositionally biased region" description="Polar residues" evidence="2">
    <location>
        <begin position="227"/>
        <end position="268"/>
    </location>
</feature>
<dbReference type="Proteomes" id="UP000245764">
    <property type="component" value="Chromosome 8"/>
</dbReference>
<feature type="region of interest" description="Disordered" evidence="2">
    <location>
        <begin position="86"/>
        <end position="155"/>
    </location>
</feature>
<feature type="compositionally biased region" description="Basic and acidic residues" evidence="2">
    <location>
        <begin position="216"/>
        <end position="226"/>
    </location>
</feature>
<feature type="compositionally biased region" description="Basic residues" evidence="2">
    <location>
        <begin position="1"/>
        <end position="17"/>
    </location>
</feature>
<name>A0A2H1GTX2_ZYMTR</name>
<feature type="region of interest" description="Disordered" evidence="2">
    <location>
        <begin position="702"/>
        <end position="768"/>
    </location>
</feature>
<protein>
    <recommendedName>
        <fullName evidence="5">Chromo domain-containing protein</fullName>
    </recommendedName>
</protein>
<evidence type="ECO:0000313" key="4">
    <source>
        <dbReference type="Proteomes" id="UP000245764"/>
    </source>
</evidence>
<feature type="compositionally biased region" description="Polar residues" evidence="2">
    <location>
        <begin position="511"/>
        <end position="530"/>
    </location>
</feature>
<sequence>MAKRKRLTSPTTRRIKRNTSTAGPLKHPHGQIDPDKEYKVRDIIGETKTKYHVDWEDDSETGEQYVPTWEPKDHVNELAVESWIRKQAAKSEKTGAKGKSTPQKSPAKKVLKETPAPAQSTPRRRPKRVIDSSPTDKISSVAANEDPIAGTRADEAEAEIVIGESQQTQGAAAAAAAQSPLFEPSLVTPAESPVIKPVGLLSVQLSDPPSSFRAGAYERFDDHDSSTEVPTQSSTHEPGTKQSRTVPDSQSQGFESTFQGFSPVSTSEDIAARQPQASSADPLIAAKDEETDQIQVAGAEIEQSTGEASTREAEDPSGPLDESLTEPQNGAEESQTDIGVDPVTVGEQLHSSRSSHSPLFVPSRGLNGSHTQSGDLLSGLLSDPEQDESDRARSSRPSPTRVLEKSPASAPEYSLQAAQAVETQSAGQQTSSLKDRSQSQLGQQQSSSHQQESNTRTQHSTTERPEITSEIERITVHSSTEDPSSQFTFSTQPNYDPPPAGQQPLPEYSSRPESAGSQVSAINERSQSVLQDLRTPADDISRRSKTALGSTQSSFPFQTQLSQPPRTPLLAGLQSEQRSATKALKSPIDFMPASRARSTPSRESSAVPSIPPYSLITVGESAPAALRTPSQSLLQSPLRASMEPSSARSTQALVEARIKEKKAARQASRMQTPTIGSVRGSEPASALPANISAEVAASQAARLSSPGLTDGGRSPSAVPAVEAVPSVTKEQMNTSGRYGTLLPQALENDFDSTGRSSNGGPVNSTASILDSTSHADKNSEAANVHVLPVPLGSHQRDQYINCVFYREELITRFLGRDPATPEDSAAAELFLDELRDIAMHPDLANDETMSQQSSLERQAQWDLDISSKFRFLRDFLESLQSITSLKVIVAAKGFKLPAMVSNFLQGLSIAHTRLAEHTNVQASQNQGHMTISVLDLDLDIDVEHITPADVVIAMDGSVDFKDRLLQAARRHTGEDRWAPLIKLAVPNTVEHIERCLSSSMTAAYRLRVLVKNAKRFRSLAGKSDEDYTPAKEVATAVVAMLSSANATEWPFAELGPIGDLDSQTDTESSGSAKQQEETAAAVNKRPLEIDVEMSTDESTKRLRTQLSVDDAHLPATINPHDVDITHVSDSLAQGTQSLEINSSGGVGTQRGFHEVLSEVQNRLEEYAKALEDLQYRHEDQRALLVKTQKELGDALTVAQAAVQRRTLVDNQNAELRVERSTLKQQLEDANKKLLDHANPERREFEALRLQLEDALSARAKAEKRTEATLKDLQWTREVYQDSSSKASELGQQNIELERKLAEAQLLASGEAARARQITQQGHNKLLEKENEKLRLLLEDRNAGLKFRDEEIARLKEAARGRMGTRGSSVPRSPRVESPLKGRTSRHTSPAAGDVRSRGAHLHPLRNG</sequence>
<feature type="compositionally biased region" description="Polar residues" evidence="2">
    <location>
        <begin position="476"/>
        <end position="494"/>
    </location>
</feature>
<dbReference type="Pfam" id="PF11496">
    <property type="entry name" value="HDA2-3"/>
    <property type="match status" value="1"/>
</dbReference>
<feature type="compositionally biased region" description="Polar residues" evidence="2">
    <location>
        <begin position="596"/>
        <end position="607"/>
    </location>
</feature>
<feature type="compositionally biased region" description="Polar residues" evidence="2">
    <location>
        <begin position="325"/>
        <end position="337"/>
    </location>
</feature>
<feature type="compositionally biased region" description="Polar residues" evidence="2">
    <location>
        <begin position="751"/>
        <end position="768"/>
    </location>
</feature>
<dbReference type="Gene3D" id="3.40.50.12360">
    <property type="match status" value="1"/>
</dbReference>
<feature type="compositionally biased region" description="Low complexity" evidence="2">
    <location>
        <begin position="714"/>
        <end position="727"/>
    </location>
</feature>
<accession>A0A2H1GTX2</accession>
<feature type="compositionally biased region" description="Polar residues" evidence="2">
    <location>
        <begin position="728"/>
        <end position="737"/>
    </location>
</feature>
<evidence type="ECO:0008006" key="5">
    <source>
        <dbReference type="Google" id="ProtNLM"/>
    </source>
</evidence>
<gene>
    <name evidence="3" type="ORF">ZT1E4_G8579</name>
</gene>
<feature type="coiled-coil region" evidence="1">
    <location>
        <begin position="1156"/>
        <end position="1306"/>
    </location>
</feature>
<evidence type="ECO:0000256" key="1">
    <source>
        <dbReference type="SAM" id="Coils"/>
    </source>
</evidence>
<evidence type="ECO:0000313" key="3">
    <source>
        <dbReference type="EMBL" id="SMR56982.1"/>
    </source>
</evidence>
<evidence type="ECO:0000256" key="2">
    <source>
        <dbReference type="SAM" id="MobiDB-lite"/>
    </source>
</evidence>
<feature type="region of interest" description="Disordered" evidence="2">
    <location>
        <begin position="662"/>
        <end position="684"/>
    </location>
</feature>
<keyword evidence="1" id="KW-0175">Coiled coil</keyword>
<feature type="region of interest" description="Disordered" evidence="2">
    <location>
        <begin position="1"/>
        <end position="39"/>
    </location>
</feature>
<proteinExistence type="predicted"/>
<reference evidence="4" key="1">
    <citation type="submission" date="2017-05" db="EMBL/GenBank/DDBJ databases">
        <authorList>
            <person name="Song R."/>
            <person name="Chenine A.L."/>
            <person name="Ruprecht R.M."/>
        </authorList>
    </citation>
    <scope>NUCLEOTIDE SEQUENCE [LARGE SCALE GENOMIC DNA]</scope>
</reference>
<feature type="compositionally biased region" description="Polar residues" evidence="2">
    <location>
        <begin position="547"/>
        <end position="564"/>
    </location>
</feature>
<dbReference type="GO" id="GO:0070823">
    <property type="term" value="C:HDA1 complex"/>
    <property type="evidence" value="ECO:0007669"/>
    <property type="project" value="InterPro"/>
</dbReference>
<feature type="compositionally biased region" description="Basic and acidic residues" evidence="2">
    <location>
        <begin position="461"/>
        <end position="475"/>
    </location>
</feature>
<feature type="region of interest" description="Disordered" evidence="2">
    <location>
        <begin position="1357"/>
        <end position="1407"/>
    </location>
</feature>
<dbReference type="EMBL" id="LT854260">
    <property type="protein sequence ID" value="SMR56982.1"/>
    <property type="molecule type" value="Genomic_DNA"/>
</dbReference>
<dbReference type="InterPro" id="IPR038609">
    <property type="entry name" value="HDA1_su2/3_sf"/>
</dbReference>
<dbReference type="InterPro" id="IPR021006">
    <property type="entry name" value="Hda2/3"/>
</dbReference>
<feature type="compositionally biased region" description="Low complexity" evidence="2">
    <location>
        <begin position="373"/>
        <end position="383"/>
    </location>
</feature>
<feature type="compositionally biased region" description="Polar residues" evidence="2">
    <location>
        <begin position="132"/>
        <end position="142"/>
    </location>
</feature>
<feature type="compositionally biased region" description="Basic and acidic residues" evidence="2">
    <location>
        <begin position="30"/>
        <end position="39"/>
    </location>
</feature>
<feature type="compositionally biased region" description="Low complexity" evidence="2">
    <location>
        <begin position="438"/>
        <end position="453"/>
    </location>
</feature>
<feature type="compositionally biased region" description="Polar residues" evidence="2">
    <location>
        <begin position="421"/>
        <end position="432"/>
    </location>
</feature>